<dbReference type="PANTHER" id="PTHR24559:SF450">
    <property type="entry name" value="RNA-DIRECTED DNA POLYMERASE HOMOLOG"/>
    <property type="match status" value="1"/>
</dbReference>
<dbReference type="Pfam" id="PF13966">
    <property type="entry name" value="zf-RVT"/>
    <property type="match status" value="1"/>
</dbReference>
<accession>A0A2N9IFX7</accession>
<dbReference type="InterPro" id="IPR036691">
    <property type="entry name" value="Endo/exonu/phosph_ase_sf"/>
</dbReference>
<dbReference type="Gene3D" id="3.60.10.10">
    <property type="entry name" value="Endonuclease/exonuclease/phosphatase"/>
    <property type="match status" value="1"/>
</dbReference>
<dbReference type="InterPro" id="IPR053134">
    <property type="entry name" value="RNA-dir_DNA_polymerase"/>
</dbReference>
<dbReference type="InterPro" id="IPR043128">
    <property type="entry name" value="Rev_trsase/Diguanyl_cyclase"/>
</dbReference>
<name>A0A2N9IFX7_FAGSY</name>
<feature type="domain" description="Reverse transcriptase zinc-binding" evidence="3">
    <location>
        <begin position="773"/>
        <end position="842"/>
    </location>
</feature>
<dbReference type="InterPro" id="IPR043502">
    <property type="entry name" value="DNA/RNA_pol_sf"/>
</dbReference>
<dbReference type="Gene3D" id="3.10.10.10">
    <property type="entry name" value="HIV Type 1 Reverse Transcriptase, subunit A, domain 1"/>
    <property type="match status" value="2"/>
</dbReference>
<feature type="coiled-coil region" evidence="1">
    <location>
        <begin position="954"/>
        <end position="988"/>
    </location>
</feature>
<sequence>MRALGWNCCGICNTSTVRALRAHIKGFHPERSCISAENKAGGLCMFWTNSITARVVEFDPNLIALEICDGICDWILVGFYGPPYVVQRRKAWENLSAFLESSHKPWACFGDFNLVINDGDKLGGRKGNSSSPNFLQEIMFDLGAVDLGFTGNKFTWSNNRWGKHSIKERLDRGISSMEWRLKFPKASIFHLGAINSDHCPILLDTIDLSDLRLHGLEIRGPLRWFKRLGFQIREVQNVPSSIVNNKTLDKKSIREHFLLKFRKLFKEETVDFLENLDNLIPPSIMVDDNEDLCRIPTPLEIKKTLFDMPAQKAPNPDGFPVLFYKRYWDVVGTNVIKAVTTFFNIGKLLREVNRSFIVLIPNELLHCFRQRKVKNGLMAVKLDLQKAYDISFALLINGGVTEHFITSRGLRQGDPLSPYLFILCQDVLSQLLEKQLAEGGISGVKASIGGPIFTHVMYADDIVIFSKANRKEATILNQCLETYSCWSGQLINRNKSGVLFSKHAHKSSIRSIKQELQMKSLKKDEIYLGAPMFLSCSRVMGFKFLQDKLESRLKGWRSKCLSWAGRCTMLKSVAQALPSYSMSTFEIPSTICSKLDALNRWFWWNPKGRNGRFLALKSWDKLCLPKNNGGLEFRKSKYFNLALIAKLSWMVASNRESICMRMLRSKYKVRRDWLYKSPPKNSSPIWRAIEKGKNLIVKGACFMVGNGENISVWKDPWVPYLEDFKPIPRDASSQDVLGQLFTLSSIEAINKIVIPWIPRPDKLVWVKEPIGDFSIKSAYKLSQELPTTSNEDVEWDKIWKLKVHERTKMFIWRIGANLLLTKDRIAQRLGGLDTSCSLCGEELKFDIKEDIAKLILNPLDLGPDGGDPLKAETHVVLWALELALMEDFHHIVIEGDAKLCFDAIGDKSVTPCHSFVDQSGTMVYKKDKGKKVAVVQKIEVEEVGANGPRNQRHCEELETEGELLRRQLQALTEELRRDKVQNQQHNQHEMVESEISIGEEYENPFAHVPRQRRGPRVLVMVQPREPDHKLDLQETEEQQVAQFLSGLKSPIQDSLTLYPIWSLPEAHNRALVMEKQLTRRALQNQAFGNSRTQVGFGSKPWQQTWTAKDSKGNITSPNSGFIHKTTYSQQEGIIQTRGKALLIEELDQEDETDQELPCEQGVVELGDDSGGEEGLILVTRKILREGIIQTRGKALLTEELGQEDETDQELPCEQGVVELGDDSGGEEGLILVTRKILLAPKLEEDGGEEMLISFSIRKQFHDKVLCELVKMDACHLLLRRPWQYNRSSIHDGRRNIYSITKEGQRYTLLPMKKIAKSLNPNSRLVNKSFVKESMDLGIFYMLLSAMEVDSMPIPTEIKHLMTQFGDVFPNELPNDLPPMRDIQHCIDLVTGSSLPNKPAYRKTPLERDELQKQVNELLQKGYIRPSISPCSVLALLKKDGVDDMLECLTGAKVFSKLDLRSDYHQIRVKQGDEWKTAFKTPHGLFERLVIHFGLTNAPRTFMRVMTQMLQPLLGICAVVYFDDMVVYSKTLTANVEHLKKVFELPREYKFYANTKKCTFGTA</sequence>
<dbReference type="InterPro" id="IPR026960">
    <property type="entry name" value="RVT-Znf"/>
</dbReference>
<dbReference type="EMBL" id="OIVN01005702">
    <property type="protein sequence ID" value="SPD23672.1"/>
    <property type="molecule type" value="Genomic_DNA"/>
</dbReference>
<evidence type="ECO:0000256" key="1">
    <source>
        <dbReference type="SAM" id="Coils"/>
    </source>
</evidence>
<evidence type="ECO:0000259" key="3">
    <source>
        <dbReference type="Pfam" id="PF13966"/>
    </source>
</evidence>
<evidence type="ECO:0008006" key="5">
    <source>
        <dbReference type="Google" id="ProtNLM"/>
    </source>
</evidence>
<dbReference type="SUPFAM" id="SSF56219">
    <property type="entry name" value="DNase I-like"/>
    <property type="match status" value="1"/>
</dbReference>
<feature type="domain" description="Reverse transcriptase" evidence="2">
    <location>
        <begin position="1442"/>
        <end position="1560"/>
    </location>
</feature>
<protein>
    <recommendedName>
        <fullName evidence="5">Reverse transcriptase domain-containing protein</fullName>
    </recommendedName>
</protein>
<feature type="domain" description="Reverse transcriptase" evidence="2">
    <location>
        <begin position="388"/>
        <end position="500"/>
    </location>
</feature>
<dbReference type="PANTHER" id="PTHR24559">
    <property type="entry name" value="TRANSPOSON TY3-I GAG-POL POLYPROTEIN"/>
    <property type="match status" value="1"/>
</dbReference>
<proteinExistence type="predicted"/>
<reference evidence="4" key="1">
    <citation type="submission" date="2018-02" db="EMBL/GenBank/DDBJ databases">
        <authorList>
            <person name="Cohen D.B."/>
            <person name="Kent A.D."/>
        </authorList>
    </citation>
    <scope>NUCLEOTIDE SEQUENCE</scope>
</reference>
<dbReference type="CDD" id="cd01647">
    <property type="entry name" value="RT_LTR"/>
    <property type="match status" value="1"/>
</dbReference>
<evidence type="ECO:0000313" key="4">
    <source>
        <dbReference type="EMBL" id="SPD23672.1"/>
    </source>
</evidence>
<keyword evidence="1" id="KW-0175">Coiled coil</keyword>
<dbReference type="Gene3D" id="3.30.70.270">
    <property type="match status" value="1"/>
</dbReference>
<dbReference type="Pfam" id="PF00078">
    <property type="entry name" value="RVT_1"/>
    <property type="match status" value="2"/>
</dbReference>
<gene>
    <name evidence="4" type="ORF">FSB_LOCUS51554</name>
</gene>
<dbReference type="InterPro" id="IPR000477">
    <property type="entry name" value="RT_dom"/>
</dbReference>
<evidence type="ECO:0000259" key="2">
    <source>
        <dbReference type="Pfam" id="PF00078"/>
    </source>
</evidence>
<organism evidence="4">
    <name type="scientific">Fagus sylvatica</name>
    <name type="common">Beechnut</name>
    <dbReference type="NCBI Taxonomy" id="28930"/>
    <lineage>
        <taxon>Eukaryota</taxon>
        <taxon>Viridiplantae</taxon>
        <taxon>Streptophyta</taxon>
        <taxon>Embryophyta</taxon>
        <taxon>Tracheophyta</taxon>
        <taxon>Spermatophyta</taxon>
        <taxon>Magnoliopsida</taxon>
        <taxon>eudicotyledons</taxon>
        <taxon>Gunneridae</taxon>
        <taxon>Pentapetalae</taxon>
        <taxon>rosids</taxon>
        <taxon>fabids</taxon>
        <taxon>Fagales</taxon>
        <taxon>Fagaceae</taxon>
        <taxon>Fagus</taxon>
    </lineage>
</organism>
<dbReference type="SUPFAM" id="SSF56672">
    <property type="entry name" value="DNA/RNA polymerases"/>
    <property type="match status" value="1"/>
</dbReference>